<proteinExistence type="predicted"/>
<dbReference type="GO" id="GO:0044613">
    <property type="term" value="C:nuclear pore central transport channel"/>
    <property type="evidence" value="ECO:0007669"/>
    <property type="project" value="TreeGrafter"/>
</dbReference>
<gene>
    <name evidence="5" type="ORF">HaLaN_03282</name>
</gene>
<dbReference type="GO" id="GO:0017056">
    <property type="term" value="F:structural constituent of nuclear pore"/>
    <property type="evidence" value="ECO:0007669"/>
    <property type="project" value="TreeGrafter"/>
</dbReference>
<dbReference type="AlphaFoldDB" id="A0A699YE13"/>
<dbReference type="Pfam" id="PF13874">
    <property type="entry name" value="Nup54"/>
    <property type="match status" value="1"/>
</dbReference>
<keyword evidence="2" id="KW-0813">Transport</keyword>
<dbReference type="GO" id="GO:0006607">
    <property type="term" value="P:NLS-bearing protein import into nucleus"/>
    <property type="evidence" value="ECO:0007669"/>
    <property type="project" value="TreeGrafter"/>
</dbReference>
<organism evidence="5 6">
    <name type="scientific">Haematococcus lacustris</name>
    <name type="common">Green alga</name>
    <name type="synonym">Haematococcus pluvialis</name>
    <dbReference type="NCBI Taxonomy" id="44745"/>
    <lineage>
        <taxon>Eukaryota</taxon>
        <taxon>Viridiplantae</taxon>
        <taxon>Chlorophyta</taxon>
        <taxon>core chlorophytes</taxon>
        <taxon>Chlorophyceae</taxon>
        <taxon>CS clade</taxon>
        <taxon>Chlamydomonadales</taxon>
        <taxon>Haematococcaceae</taxon>
        <taxon>Haematococcus</taxon>
    </lineage>
</organism>
<sequence length="162" mass="17626">MIMKRLWPVVASGFSDLVQRSAAQSQALDENSARLKALNDLAAAISKYQSDAARTREAKLSQQLGALEAEVDPRYHLSLGQRLRSVAAAARLQHGSSLNSAASQARLDDRSAAQLQAILKDHAEAIAKLQVLLKRDAVDVEIMVKESGRDRLTAMSGPRRLL</sequence>
<evidence type="ECO:0000256" key="3">
    <source>
        <dbReference type="ARBA" id="ARBA00023242"/>
    </source>
</evidence>
<evidence type="ECO:0000313" key="5">
    <source>
        <dbReference type="EMBL" id="GFH08337.1"/>
    </source>
</evidence>
<feature type="domain" description="Nucleoporin Nup54 alpha-helical" evidence="4">
    <location>
        <begin position="4"/>
        <end position="130"/>
    </location>
</feature>
<name>A0A699YE13_HAELA</name>
<dbReference type="EMBL" id="BLLF01000154">
    <property type="protein sequence ID" value="GFH08337.1"/>
    <property type="molecule type" value="Genomic_DNA"/>
</dbReference>
<comment type="caution">
    <text evidence="5">The sequence shown here is derived from an EMBL/GenBank/DDBJ whole genome shotgun (WGS) entry which is preliminary data.</text>
</comment>
<keyword evidence="3" id="KW-0539">Nucleus</keyword>
<evidence type="ECO:0000256" key="2">
    <source>
        <dbReference type="ARBA" id="ARBA00022448"/>
    </source>
</evidence>
<dbReference type="InterPro" id="IPR025712">
    <property type="entry name" value="Nup54_alpha-helical_dom"/>
</dbReference>
<protein>
    <submittedName>
        <fullName evidence="5">Nup54 domain-containing protein</fullName>
    </submittedName>
</protein>
<reference evidence="5 6" key="1">
    <citation type="submission" date="2020-02" db="EMBL/GenBank/DDBJ databases">
        <title>Draft genome sequence of Haematococcus lacustris strain NIES-144.</title>
        <authorList>
            <person name="Morimoto D."/>
            <person name="Nakagawa S."/>
            <person name="Yoshida T."/>
            <person name="Sawayama S."/>
        </authorList>
    </citation>
    <scope>NUCLEOTIDE SEQUENCE [LARGE SCALE GENOMIC DNA]</scope>
    <source>
        <strain evidence="5 6">NIES-144</strain>
    </source>
</reference>
<evidence type="ECO:0000259" key="4">
    <source>
        <dbReference type="Pfam" id="PF13874"/>
    </source>
</evidence>
<dbReference type="GO" id="GO:0036228">
    <property type="term" value="P:protein localization to nuclear inner membrane"/>
    <property type="evidence" value="ECO:0007669"/>
    <property type="project" value="TreeGrafter"/>
</dbReference>
<accession>A0A699YE13</accession>
<keyword evidence="6" id="KW-1185">Reference proteome</keyword>
<dbReference type="PANTHER" id="PTHR13000:SF0">
    <property type="entry name" value="NUCLEOPORIN P54"/>
    <property type="match status" value="1"/>
</dbReference>
<evidence type="ECO:0000313" key="6">
    <source>
        <dbReference type="Proteomes" id="UP000485058"/>
    </source>
</evidence>
<dbReference type="GO" id="GO:0006999">
    <property type="term" value="P:nuclear pore organization"/>
    <property type="evidence" value="ECO:0007669"/>
    <property type="project" value="TreeGrafter"/>
</dbReference>
<evidence type="ECO:0000256" key="1">
    <source>
        <dbReference type="ARBA" id="ARBA00004123"/>
    </source>
</evidence>
<dbReference type="InterPro" id="IPR024864">
    <property type="entry name" value="Nup54/Nup57/Nup44"/>
</dbReference>
<dbReference type="PANTHER" id="PTHR13000">
    <property type="entry name" value="NUCLEOPORIN P54"/>
    <property type="match status" value="1"/>
</dbReference>
<comment type="subcellular location">
    <subcellularLocation>
        <location evidence="1">Nucleus</location>
    </subcellularLocation>
</comment>
<dbReference type="Proteomes" id="UP000485058">
    <property type="component" value="Unassembled WGS sequence"/>
</dbReference>